<comment type="function">
    <text evidence="1">Component of the ubiquinol-cytochrome c reductase complex (complex III or cytochrome b-c1 complex), which is a respiratory chain that generates an electrochemical potential coupled to ATP synthesis.</text>
</comment>
<dbReference type="PANTHER" id="PTHR10134">
    <property type="entry name" value="CYTOCHROME B-C1 COMPLEX SUBUNIT RIESKE, MITOCHONDRIAL"/>
    <property type="match status" value="1"/>
</dbReference>
<dbReference type="EMBL" id="NPEU01000018">
    <property type="protein sequence ID" value="RAI41384.1"/>
    <property type="molecule type" value="Genomic_DNA"/>
</dbReference>
<accession>A0A327KTT7</accession>
<evidence type="ECO:0000256" key="13">
    <source>
        <dbReference type="ARBA" id="ARBA00022982"/>
    </source>
</evidence>
<evidence type="ECO:0000256" key="10">
    <source>
        <dbReference type="ARBA" id="ARBA00022714"/>
    </source>
</evidence>
<evidence type="ECO:0000256" key="17">
    <source>
        <dbReference type="ARBA" id="ARBA00023136"/>
    </source>
</evidence>
<evidence type="ECO:0000313" key="23">
    <source>
        <dbReference type="EMBL" id="RAI41384.1"/>
    </source>
</evidence>
<keyword evidence="9 20" id="KW-0812">Transmembrane</keyword>
<keyword evidence="11" id="KW-0479">Metal-binding</keyword>
<dbReference type="NCBIfam" id="TIGR01416">
    <property type="entry name" value="Rieske_proteo"/>
    <property type="match status" value="1"/>
</dbReference>
<protein>
    <recommendedName>
        <fullName evidence="6 20">Ubiquinol-cytochrome c reductase iron-sulfur subunit</fullName>
        <ecNumber evidence="5 20">7.1.1.8</ecNumber>
    </recommendedName>
</protein>
<dbReference type="InterPro" id="IPR014349">
    <property type="entry name" value="Rieske_Fe-S_prot"/>
</dbReference>
<feature type="transmembrane region" description="Helical" evidence="20">
    <location>
        <begin position="47"/>
        <end position="68"/>
    </location>
</feature>
<dbReference type="EC" id="7.1.1.8" evidence="5 20"/>
<evidence type="ECO:0000256" key="5">
    <source>
        <dbReference type="ARBA" id="ARBA00012951"/>
    </source>
</evidence>
<dbReference type="Gene3D" id="2.102.10.10">
    <property type="entry name" value="Rieske [2Fe-2S] iron-sulphur domain"/>
    <property type="match status" value="1"/>
</dbReference>
<evidence type="ECO:0000259" key="22">
    <source>
        <dbReference type="PROSITE" id="PS51296"/>
    </source>
</evidence>
<comment type="catalytic activity">
    <reaction evidence="19 20">
        <text>a quinol + 2 Fe(III)-[cytochrome c](out) = a quinone + 2 Fe(II)-[cytochrome c](out) + 2 H(+)(out)</text>
        <dbReference type="Rhea" id="RHEA:11484"/>
        <dbReference type="Rhea" id="RHEA-COMP:10350"/>
        <dbReference type="Rhea" id="RHEA-COMP:14399"/>
        <dbReference type="ChEBI" id="CHEBI:15378"/>
        <dbReference type="ChEBI" id="CHEBI:24646"/>
        <dbReference type="ChEBI" id="CHEBI:29033"/>
        <dbReference type="ChEBI" id="CHEBI:29034"/>
        <dbReference type="ChEBI" id="CHEBI:132124"/>
        <dbReference type="EC" id="7.1.1.8"/>
    </reaction>
</comment>
<feature type="transmembrane region" description="Helical" evidence="20">
    <location>
        <begin position="14"/>
        <end position="35"/>
    </location>
</feature>
<evidence type="ECO:0000256" key="18">
    <source>
        <dbReference type="ARBA" id="ARBA00023157"/>
    </source>
</evidence>
<comment type="caution">
    <text evidence="20">Lacks conserved residue(s) required for the propagation of feature annotation.</text>
</comment>
<dbReference type="InterPro" id="IPR019470">
    <property type="entry name" value="Ubiq_cytC_Rdtase_Fe-S_su_TAT"/>
</dbReference>
<evidence type="ECO:0000256" key="21">
    <source>
        <dbReference type="RuleBase" id="RU004497"/>
    </source>
</evidence>
<dbReference type="RefSeq" id="WP_111355588.1">
    <property type="nucleotide sequence ID" value="NZ_NPEU01000018.1"/>
</dbReference>
<evidence type="ECO:0000256" key="15">
    <source>
        <dbReference type="ARBA" id="ARBA00023004"/>
    </source>
</evidence>
<dbReference type="OrthoDB" id="9767869at2"/>
<dbReference type="GO" id="GO:0008121">
    <property type="term" value="F:quinol-cytochrome-c reductase activity"/>
    <property type="evidence" value="ECO:0007669"/>
    <property type="project" value="UniProtKB-EC"/>
</dbReference>
<feature type="domain" description="Rieske" evidence="22">
    <location>
        <begin position="86"/>
        <end position="173"/>
    </location>
</feature>
<gene>
    <name evidence="23" type="primary">petA</name>
    <name evidence="23" type="ORF">CH338_03165</name>
</gene>
<dbReference type="FunFam" id="2.102.10.10:FF:000001">
    <property type="entry name" value="Cytochrome b-c1 complex subunit Rieske, mitochondrial"/>
    <property type="match status" value="1"/>
</dbReference>
<evidence type="ECO:0000256" key="3">
    <source>
        <dbReference type="ARBA" id="ARBA00010651"/>
    </source>
</evidence>
<evidence type="ECO:0000256" key="12">
    <source>
        <dbReference type="ARBA" id="ARBA00022967"/>
    </source>
</evidence>
<dbReference type="PRINTS" id="PR00162">
    <property type="entry name" value="RIESKE"/>
</dbReference>
<dbReference type="InterPro" id="IPR036922">
    <property type="entry name" value="Rieske_2Fe-2S_sf"/>
</dbReference>
<keyword evidence="14 20" id="KW-1133">Transmembrane helix</keyword>
<evidence type="ECO:0000256" key="9">
    <source>
        <dbReference type="ARBA" id="ARBA00022692"/>
    </source>
</evidence>
<dbReference type="InterPro" id="IPR017941">
    <property type="entry name" value="Rieske_2Fe-2S"/>
</dbReference>
<evidence type="ECO:0000256" key="4">
    <source>
        <dbReference type="ARBA" id="ARBA00011649"/>
    </source>
</evidence>
<keyword evidence="16" id="KW-0411">Iron-sulfur</keyword>
<evidence type="ECO:0000256" key="2">
    <source>
        <dbReference type="ARBA" id="ARBA00004162"/>
    </source>
</evidence>
<dbReference type="Pfam" id="PF00355">
    <property type="entry name" value="Rieske"/>
    <property type="match status" value="1"/>
</dbReference>
<comment type="caution">
    <text evidence="23">The sequence shown here is derived from an EMBL/GenBank/DDBJ whole genome shotgun (WGS) entry which is preliminary data.</text>
</comment>
<dbReference type="SUPFAM" id="SSF50022">
    <property type="entry name" value="ISP domain"/>
    <property type="match status" value="1"/>
</dbReference>
<dbReference type="CDD" id="cd03470">
    <property type="entry name" value="Rieske_cytochrome_bc1"/>
    <property type="match status" value="1"/>
</dbReference>
<dbReference type="Proteomes" id="UP000248863">
    <property type="component" value="Unassembled WGS sequence"/>
</dbReference>
<name>A0A327KTT7_9BRAD</name>
<dbReference type="AlphaFoldDB" id="A0A327KTT7"/>
<dbReference type="GO" id="GO:0046872">
    <property type="term" value="F:metal ion binding"/>
    <property type="evidence" value="ECO:0007669"/>
    <property type="project" value="UniProtKB-KW"/>
</dbReference>
<dbReference type="InterPro" id="IPR005805">
    <property type="entry name" value="Rieske_Fe-S_prot_C"/>
</dbReference>
<dbReference type="InterPro" id="IPR006311">
    <property type="entry name" value="TAT_signal"/>
</dbReference>
<evidence type="ECO:0000256" key="1">
    <source>
        <dbReference type="ARBA" id="ARBA00002444"/>
    </source>
</evidence>
<evidence type="ECO:0000256" key="11">
    <source>
        <dbReference type="ARBA" id="ARBA00022723"/>
    </source>
</evidence>
<evidence type="ECO:0000313" key="24">
    <source>
        <dbReference type="Proteomes" id="UP000248863"/>
    </source>
</evidence>
<dbReference type="Gene3D" id="1.20.5.510">
    <property type="entry name" value="Single helix bin"/>
    <property type="match status" value="1"/>
</dbReference>
<comment type="miscellaneous">
    <text evidence="20">The Rieske protein is a high potential 2Fe-2S protein.</text>
</comment>
<evidence type="ECO:0000256" key="14">
    <source>
        <dbReference type="ARBA" id="ARBA00022989"/>
    </source>
</evidence>
<comment type="cofactor">
    <cofactor evidence="20">
        <name>[2Fe-2S] cluster</name>
        <dbReference type="ChEBI" id="CHEBI:190135"/>
    </cofactor>
    <text evidence="20">Binds 1 [2Fe-2S] cluster per subunit.</text>
</comment>
<dbReference type="GO" id="GO:0005886">
    <property type="term" value="C:plasma membrane"/>
    <property type="evidence" value="ECO:0007669"/>
    <property type="project" value="UniProtKB-SubCell"/>
</dbReference>
<keyword evidence="13 20" id="KW-0249">Electron transport</keyword>
<dbReference type="PROSITE" id="PS51296">
    <property type="entry name" value="RIESKE"/>
    <property type="match status" value="1"/>
</dbReference>
<keyword evidence="10" id="KW-0001">2Fe-2S</keyword>
<comment type="subcellular location">
    <subcellularLocation>
        <location evidence="2">Cell membrane</location>
        <topology evidence="2">Single-pass membrane protein</topology>
    </subcellularLocation>
</comment>
<dbReference type="InterPro" id="IPR019546">
    <property type="entry name" value="TAT_signal_bac_arc"/>
</dbReference>
<keyword evidence="24" id="KW-1185">Reference proteome</keyword>
<dbReference type="Pfam" id="PF10399">
    <property type="entry name" value="UCR_Fe-S_N"/>
    <property type="match status" value="1"/>
</dbReference>
<organism evidence="23 24">
    <name type="scientific">Rhodoplanes elegans</name>
    <dbReference type="NCBI Taxonomy" id="29408"/>
    <lineage>
        <taxon>Bacteria</taxon>
        <taxon>Pseudomonadati</taxon>
        <taxon>Pseudomonadota</taxon>
        <taxon>Alphaproteobacteria</taxon>
        <taxon>Hyphomicrobiales</taxon>
        <taxon>Nitrobacteraceae</taxon>
        <taxon>Rhodoplanes</taxon>
    </lineage>
</organism>
<keyword evidence="7 20" id="KW-0813">Transport</keyword>
<evidence type="ECO:0000256" key="7">
    <source>
        <dbReference type="ARBA" id="ARBA00022448"/>
    </source>
</evidence>
<comment type="similarity">
    <text evidence="3">Belongs to the Rieske iron-sulfur protein family.</text>
</comment>
<dbReference type="InterPro" id="IPR006317">
    <property type="entry name" value="Ubiquinol_cyt_c_Rdtase_Fe-S-su"/>
</dbReference>
<sequence length="178" mass="19146">MTTVPAADPSRRDFLYLATGGVAAVGVGAAVWPLVDQMNPDRSTIAAGVPIEISLAAIAPGQIISIFWRGKPIFIRHRTPDEIAKEQATELSELMDPQADGDRVKAGREQWLVVFASCTHLGCIPLGKQGEWGGWFCPCHGSQYDASGRVRHGPAQLNLPVPPYAFVDDTTIRIGEVA</sequence>
<evidence type="ECO:0000256" key="20">
    <source>
        <dbReference type="RuleBase" id="RU004494"/>
    </source>
</evidence>
<keyword evidence="8" id="KW-1003">Cell membrane</keyword>
<dbReference type="GO" id="GO:0051537">
    <property type="term" value="F:2 iron, 2 sulfur cluster binding"/>
    <property type="evidence" value="ECO:0007669"/>
    <property type="project" value="UniProtKB-KW"/>
</dbReference>
<dbReference type="PROSITE" id="PS51318">
    <property type="entry name" value="TAT"/>
    <property type="match status" value="1"/>
</dbReference>
<keyword evidence="15" id="KW-0408">Iron</keyword>
<evidence type="ECO:0000256" key="6">
    <source>
        <dbReference type="ARBA" id="ARBA00019816"/>
    </source>
</evidence>
<comment type="subunit">
    <text evidence="4 21">The main subunits of complex b-c1 are: cytochrome b, cytochrome c1 and the Rieske protein.</text>
</comment>
<evidence type="ECO:0000256" key="19">
    <source>
        <dbReference type="ARBA" id="ARBA00029351"/>
    </source>
</evidence>
<evidence type="ECO:0000256" key="8">
    <source>
        <dbReference type="ARBA" id="ARBA00022475"/>
    </source>
</evidence>
<proteinExistence type="inferred from homology"/>
<keyword evidence="12" id="KW-1278">Translocase</keyword>
<keyword evidence="18" id="KW-1015">Disulfide bond</keyword>
<dbReference type="NCBIfam" id="TIGR01409">
    <property type="entry name" value="TAT_signal_seq"/>
    <property type="match status" value="1"/>
</dbReference>
<evidence type="ECO:0000256" key="16">
    <source>
        <dbReference type="ARBA" id="ARBA00023014"/>
    </source>
</evidence>
<reference evidence="23 24" key="1">
    <citation type="submission" date="2017-07" db="EMBL/GenBank/DDBJ databases">
        <title>Draft Genome Sequences of Select Purple Nonsulfur Bacteria.</title>
        <authorList>
            <person name="Lasarre B."/>
            <person name="Mckinlay J.B."/>
        </authorList>
    </citation>
    <scope>NUCLEOTIDE SEQUENCE [LARGE SCALE GENOMIC DNA]</scope>
    <source>
        <strain evidence="23 24">DSM 11907</strain>
    </source>
</reference>
<keyword evidence="17 20" id="KW-0472">Membrane</keyword>